<dbReference type="Proteomes" id="UP000002059">
    <property type="component" value="Partially assembled WGS sequence"/>
</dbReference>
<dbReference type="KEGG" id="pbl:PAAG_09023"/>
<dbReference type="GeneID" id="9092276"/>
<proteinExistence type="predicted"/>
<dbReference type="AlphaFoldDB" id="C1HE30"/>
<dbReference type="SUPFAM" id="SSF56112">
    <property type="entry name" value="Protein kinase-like (PK-like)"/>
    <property type="match status" value="1"/>
</dbReference>
<dbReference type="HOGENOM" id="CLU_010672_4_0_1"/>
<dbReference type="EMBL" id="KN294053">
    <property type="protein sequence ID" value="EEH40570.2"/>
    <property type="molecule type" value="Genomic_DNA"/>
</dbReference>
<protein>
    <recommendedName>
        <fullName evidence="3">Protein kinase domain-containing protein</fullName>
    </recommendedName>
</protein>
<dbReference type="STRING" id="502779.C1HE30"/>
<accession>C1HE30</accession>
<keyword evidence="2" id="KW-1185">Reference proteome</keyword>
<dbReference type="OMA" id="PREWHDA"/>
<evidence type="ECO:0008006" key="3">
    <source>
        <dbReference type="Google" id="ProtNLM"/>
    </source>
</evidence>
<sequence>MATGLTKEIRPAQDVIGQDSDDVDFCCKRLVAAATTQLFSYMVHKELHYSYICTGETFIFVYIPDDPSSVQCALCRPDLGVKVTSKVELQLTAVVQVLVFTIRALTSPAVPREWHDAAVRLDVWPVEYSEILEQTPSAAHPKHAPPGTVADNPAGSCGALFKVRLSSHGYTVVAKGVKYKHLYKLEHEKQIYDELRDLQGECIPVCLGIVQLALKHPYYYNGRIYTHMLFLSWVEEAIQKVRTLSHTADASSMVYHALQAIHFKGVLHGDMEL</sequence>
<gene>
    <name evidence="1" type="ORF">PAAG_09023</name>
</gene>
<name>C1HE30_PARBA</name>
<organism evidence="1 2">
    <name type="scientific">Paracoccidioides lutzii (strain ATCC MYA-826 / Pb01)</name>
    <name type="common">Paracoccidioides brasiliensis</name>
    <dbReference type="NCBI Taxonomy" id="502779"/>
    <lineage>
        <taxon>Eukaryota</taxon>
        <taxon>Fungi</taxon>
        <taxon>Dikarya</taxon>
        <taxon>Ascomycota</taxon>
        <taxon>Pezizomycotina</taxon>
        <taxon>Eurotiomycetes</taxon>
        <taxon>Eurotiomycetidae</taxon>
        <taxon>Onygenales</taxon>
        <taxon>Ajellomycetaceae</taxon>
        <taxon>Paracoccidioides</taxon>
    </lineage>
</organism>
<dbReference type="RefSeq" id="XP_015701751.1">
    <property type="nucleotide sequence ID" value="XM_015846709.1"/>
</dbReference>
<evidence type="ECO:0000313" key="1">
    <source>
        <dbReference type="EMBL" id="EEH40570.2"/>
    </source>
</evidence>
<dbReference type="VEuPathDB" id="FungiDB:PAAG_09023"/>
<reference evidence="1 2" key="1">
    <citation type="journal article" date="2011" name="PLoS Genet.">
        <title>Comparative genomic analysis of human fungal pathogens causing paracoccidioidomycosis.</title>
        <authorList>
            <person name="Desjardins C.A."/>
            <person name="Champion M.D."/>
            <person name="Holder J.W."/>
            <person name="Muszewska A."/>
            <person name="Goldberg J."/>
            <person name="Bailao A.M."/>
            <person name="Brigido M.M."/>
            <person name="Ferreira M.E."/>
            <person name="Garcia A.M."/>
            <person name="Grynberg M."/>
            <person name="Gujja S."/>
            <person name="Heiman D.I."/>
            <person name="Henn M.R."/>
            <person name="Kodira C.D."/>
            <person name="Leon-Narvaez H."/>
            <person name="Longo L.V."/>
            <person name="Ma L.J."/>
            <person name="Malavazi I."/>
            <person name="Matsuo A.L."/>
            <person name="Morais F.V."/>
            <person name="Pereira M."/>
            <person name="Rodriguez-Brito S."/>
            <person name="Sakthikumar S."/>
            <person name="Salem-Izacc S.M."/>
            <person name="Sykes S.M."/>
            <person name="Teixeira M.M."/>
            <person name="Vallejo M.C."/>
            <person name="Walter M.E."/>
            <person name="Yandava C."/>
            <person name="Young S."/>
            <person name="Zeng Q."/>
            <person name="Zucker J."/>
            <person name="Felipe M.S."/>
            <person name="Goldman G.H."/>
            <person name="Haas B.J."/>
            <person name="McEwen J.G."/>
            <person name="Nino-Vega G."/>
            <person name="Puccia R."/>
            <person name="San-Blas G."/>
            <person name="Soares C.M."/>
            <person name="Birren B.W."/>
            <person name="Cuomo C.A."/>
        </authorList>
    </citation>
    <scope>NUCLEOTIDE SEQUENCE [LARGE SCALE GENOMIC DNA]</scope>
    <source>
        <strain evidence="2">ATCC MYA-826 / Pb01</strain>
    </source>
</reference>
<evidence type="ECO:0000313" key="2">
    <source>
        <dbReference type="Proteomes" id="UP000002059"/>
    </source>
</evidence>
<dbReference type="InterPro" id="IPR011009">
    <property type="entry name" value="Kinase-like_dom_sf"/>
</dbReference>
<dbReference type="OrthoDB" id="4199792at2759"/>